<reference evidence="6" key="1">
    <citation type="journal article" date="2020" name="Stud. Mycol.">
        <title>101 Dothideomycetes genomes: a test case for predicting lifestyles and emergence of pathogens.</title>
        <authorList>
            <person name="Haridas S."/>
            <person name="Albert R."/>
            <person name="Binder M."/>
            <person name="Bloem J."/>
            <person name="Labutti K."/>
            <person name="Salamov A."/>
            <person name="Andreopoulos B."/>
            <person name="Baker S."/>
            <person name="Barry K."/>
            <person name="Bills G."/>
            <person name="Bluhm B."/>
            <person name="Cannon C."/>
            <person name="Castanera R."/>
            <person name="Culley D."/>
            <person name="Daum C."/>
            <person name="Ezra D."/>
            <person name="Gonzalez J."/>
            <person name="Henrissat B."/>
            <person name="Kuo A."/>
            <person name="Liang C."/>
            <person name="Lipzen A."/>
            <person name="Lutzoni F."/>
            <person name="Magnuson J."/>
            <person name="Mondo S."/>
            <person name="Nolan M."/>
            <person name="Ohm R."/>
            <person name="Pangilinan J."/>
            <person name="Park H.-J."/>
            <person name="Ramirez L."/>
            <person name="Alfaro M."/>
            <person name="Sun H."/>
            <person name="Tritt A."/>
            <person name="Yoshinaga Y."/>
            <person name="Zwiers L.-H."/>
            <person name="Turgeon B."/>
            <person name="Goodwin S."/>
            <person name="Spatafora J."/>
            <person name="Crous P."/>
            <person name="Grigoriev I."/>
        </authorList>
    </citation>
    <scope>NUCLEOTIDE SEQUENCE</scope>
    <source>
        <strain evidence="6">CBS 183.55</strain>
    </source>
</reference>
<feature type="transmembrane region" description="Helical" evidence="5">
    <location>
        <begin position="220"/>
        <end position="239"/>
    </location>
</feature>
<gene>
    <name evidence="6" type="ORF">M421DRAFT_97728</name>
</gene>
<feature type="transmembrane region" description="Helical" evidence="5">
    <location>
        <begin position="75"/>
        <end position="95"/>
    </location>
</feature>
<proteinExistence type="predicted"/>
<dbReference type="GeneID" id="54356201"/>
<feature type="transmembrane region" description="Helical" evidence="5">
    <location>
        <begin position="101"/>
        <end position="123"/>
    </location>
</feature>
<protein>
    <recommendedName>
        <fullName evidence="8">MFS general substrate transporter</fullName>
    </recommendedName>
</protein>
<keyword evidence="4 5" id="KW-0472">Membrane</keyword>
<dbReference type="OrthoDB" id="5376138at2759"/>
<dbReference type="GO" id="GO:0005886">
    <property type="term" value="C:plasma membrane"/>
    <property type="evidence" value="ECO:0007669"/>
    <property type="project" value="TreeGrafter"/>
</dbReference>
<keyword evidence="3 5" id="KW-1133">Transmembrane helix</keyword>
<dbReference type="PANTHER" id="PTHR23502">
    <property type="entry name" value="MAJOR FACILITATOR SUPERFAMILY"/>
    <property type="match status" value="1"/>
</dbReference>
<dbReference type="Proteomes" id="UP000800082">
    <property type="component" value="Unassembled WGS sequence"/>
</dbReference>
<feature type="transmembrane region" description="Helical" evidence="5">
    <location>
        <begin position="161"/>
        <end position="188"/>
    </location>
</feature>
<feature type="transmembrane region" description="Helical" evidence="5">
    <location>
        <begin position="44"/>
        <end position="63"/>
    </location>
</feature>
<keyword evidence="7" id="KW-1185">Reference proteome</keyword>
<sequence>MATVKKDRPTAISINSNASTYSHGVSFVHEQYGVSEQDARIPQALFLIAYGFGCELWLSLSLVNLWQIPCALGKSYATILVFRILGGLSTAGGSVTLGECAVAFLVLSSAGGSVVGVIIGAFVKARMSLPCIYGPNEIRSGHRISFKECGAIFWRYSGKPFCMFFTGHIVVWISLLSDFGDALIFTFLEGFKPLVSLAPLEFLGMMGFTWTILGPGCGIPWIAPMTFTVLVAIVNYAIYQSSVYYETVAYGPYATSTTGGNDLARDIMANVAALYSTPLYKNMPGRLIQYASTLLACLLDVVTKPIYFSRFAQSLDRTREERTKKRKSSLVRLQEEIESERLERV</sequence>
<accession>A0A6A5S2U3</accession>
<evidence type="ECO:0008006" key="8">
    <source>
        <dbReference type="Google" id="ProtNLM"/>
    </source>
</evidence>
<organism evidence="6 7">
    <name type="scientific">Didymella exigua CBS 183.55</name>
    <dbReference type="NCBI Taxonomy" id="1150837"/>
    <lineage>
        <taxon>Eukaryota</taxon>
        <taxon>Fungi</taxon>
        <taxon>Dikarya</taxon>
        <taxon>Ascomycota</taxon>
        <taxon>Pezizomycotina</taxon>
        <taxon>Dothideomycetes</taxon>
        <taxon>Pleosporomycetidae</taxon>
        <taxon>Pleosporales</taxon>
        <taxon>Pleosporineae</taxon>
        <taxon>Didymellaceae</taxon>
        <taxon>Didymella</taxon>
    </lineage>
</organism>
<dbReference type="GO" id="GO:0022857">
    <property type="term" value="F:transmembrane transporter activity"/>
    <property type="evidence" value="ECO:0007669"/>
    <property type="project" value="TreeGrafter"/>
</dbReference>
<dbReference type="RefSeq" id="XP_033453896.1">
    <property type="nucleotide sequence ID" value="XM_033598534.1"/>
</dbReference>
<evidence type="ECO:0000313" key="7">
    <source>
        <dbReference type="Proteomes" id="UP000800082"/>
    </source>
</evidence>
<evidence type="ECO:0000313" key="6">
    <source>
        <dbReference type="EMBL" id="KAF1933648.1"/>
    </source>
</evidence>
<keyword evidence="2 5" id="KW-0812">Transmembrane</keyword>
<name>A0A6A5S2U3_9PLEO</name>
<comment type="subcellular location">
    <subcellularLocation>
        <location evidence="1">Membrane</location>
        <topology evidence="1">Multi-pass membrane protein</topology>
    </subcellularLocation>
</comment>
<dbReference type="PANTHER" id="PTHR23502:SF3">
    <property type="entry name" value="MAJOR FACILITATOR SUPERFAMILY (MFS) PROFILE DOMAIN-CONTAINING PROTEIN-RELATED"/>
    <property type="match status" value="1"/>
</dbReference>
<evidence type="ECO:0000256" key="5">
    <source>
        <dbReference type="SAM" id="Phobius"/>
    </source>
</evidence>
<evidence type="ECO:0000256" key="3">
    <source>
        <dbReference type="ARBA" id="ARBA00022989"/>
    </source>
</evidence>
<evidence type="ECO:0000256" key="2">
    <source>
        <dbReference type="ARBA" id="ARBA00022692"/>
    </source>
</evidence>
<dbReference type="EMBL" id="ML978957">
    <property type="protein sequence ID" value="KAF1933648.1"/>
    <property type="molecule type" value="Genomic_DNA"/>
</dbReference>
<dbReference type="AlphaFoldDB" id="A0A6A5S2U3"/>
<evidence type="ECO:0000256" key="1">
    <source>
        <dbReference type="ARBA" id="ARBA00004141"/>
    </source>
</evidence>
<evidence type="ECO:0000256" key="4">
    <source>
        <dbReference type="ARBA" id="ARBA00023136"/>
    </source>
</evidence>